<protein>
    <submittedName>
        <fullName evidence="2">MbcA/ParS/Xre antitoxin family protein</fullName>
    </submittedName>
</protein>
<geneLocation type="plasmid" evidence="2 3">
    <name>unnamed2</name>
</geneLocation>
<dbReference type="Proteomes" id="UP001445268">
    <property type="component" value="Plasmid unnamed2"/>
</dbReference>
<dbReference type="RefSeq" id="WP_342632750.1">
    <property type="nucleotide sequence ID" value="NZ_CP152382.1"/>
</dbReference>
<name>A0ABZ3E941_9GAMM</name>
<keyword evidence="3" id="KW-1185">Reference proteome</keyword>
<reference evidence="2 3" key="1">
    <citation type="submission" date="2024-04" db="EMBL/GenBank/DDBJ databases">
        <title>Marinobacter sp. SBY-1.</title>
        <authorList>
            <person name="Pan C."/>
        </authorList>
    </citation>
    <scope>NUCLEOTIDE SEQUENCE [LARGE SCALE GENOMIC DNA]</scope>
    <source>
        <strain evidence="2 3">SBY-1</strain>
        <plasmid evidence="2 3">unnamed2</plasmid>
    </source>
</reference>
<dbReference type="InterPro" id="IPR024467">
    <property type="entry name" value="Xre/MbcA/ParS-like_toxin-bd"/>
</dbReference>
<dbReference type="Pfam" id="PF09722">
    <property type="entry name" value="Xre_MbcA_ParS_C"/>
    <property type="match status" value="1"/>
</dbReference>
<evidence type="ECO:0000313" key="3">
    <source>
        <dbReference type="Proteomes" id="UP001445268"/>
    </source>
</evidence>
<dbReference type="EMBL" id="CP152382">
    <property type="protein sequence ID" value="XAF56202.1"/>
    <property type="molecule type" value="Genomic_DNA"/>
</dbReference>
<sequence>MATTEEVRDTGGGLHIEYVDGGIIKVVQISSVDELFKFRLSEKRGPRVSLIKTRRLMAASKASGATLKFITTVIPRDLIADSLEVNPTNLAKLYQRKSLSRTQTEELEDLTHLWKEVQQDLFSGDEQMMKRWLDTPVPALDGETPKSLMGTITGRKVVEKYVQKLKYGDYS</sequence>
<feature type="domain" description="Antitoxin Xre/MbcA/ParS-like toxin-binding" evidence="1">
    <location>
        <begin position="119"/>
        <end position="168"/>
    </location>
</feature>
<keyword evidence="2" id="KW-0614">Plasmid</keyword>
<accession>A0ABZ3E941</accession>
<evidence type="ECO:0000313" key="2">
    <source>
        <dbReference type="EMBL" id="XAF56202.1"/>
    </source>
</evidence>
<proteinExistence type="predicted"/>
<organism evidence="2 3">
    <name type="scientific">Marinobacter alkaliphilus</name>
    <dbReference type="NCBI Taxonomy" id="254719"/>
    <lineage>
        <taxon>Bacteria</taxon>
        <taxon>Pseudomonadati</taxon>
        <taxon>Pseudomonadota</taxon>
        <taxon>Gammaproteobacteria</taxon>
        <taxon>Pseudomonadales</taxon>
        <taxon>Marinobacteraceae</taxon>
        <taxon>Marinobacter</taxon>
    </lineage>
</organism>
<gene>
    <name evidence="2" type="ORF">AAGT77_20830</name>
</gene>
<evidence type="ECO:0000259" key="1">
    <source>
        <dbReference type="Pfam" id="PF09722"/>
    </source>
</evidence>